<keyword evidence="1" id="KW-0732">Signal</keyword>
<dbReference type="AlphaFoldDB" id="A0A061SJ74"/>
<reference evidence="2" key="1">
    <citation type="submission" date="2014-05" db="EMBL/GenBank/DDBJ databases">
        <title>The transcriptome of the halophilic microalga Tetraselmis sp. GSL018 isolated from the Great Salt Lake, Utah.</title>
        <authorList>
            <person name="Jinkerson R.E."/>
            <person name="D'Adamo S."/>
            <person name="Posewitz M.C."/>
        </authorList>
    </citation>
    <scope>NUCLEOTIDE SEQUENCE</scope>
    <source>
        <strain evidence="2">GSL018</strain>
    </source>
</reference>
<gene>
    <name evidence="2" type="ORF">TSPGSL018_1206</name>
</gene>
<protein>
    <submittedName>
        <fullName evidence="2">Uncharacterized protein</fullName>
    </submittedName>
</protein>
<name>A0A061SJ74_9CHLO</name>
<feature type="signal peptide" evidence="1">
    <location>
        <begin position="1"/>
        <end position="20"/>
    </location>
</feature>
<proteinExistence type="predicted"/>
<sequence length="54" mass="5713">MRVRVCACVCLCLFLCAARATHTSPTCLTDMALSERCLHPPVPGEADTLPVAAP</sequence>
<evidence type="ECO:0000313" key="2">
    <source>
        <dbReference type="EMBL" id="JAC84353.1"/>
    </source>
</evidence>
<feature type="chain" id="PRO_5001611251" evidence="1">
    <location>
        <begin position="21"/>
        <end position="54"/>
    </location>
</feature>
<accession>A0A061SJ74</accession>
<evidence type="ECO:0000256" key="1">
    <source>
        <dbReference type="SAM" id="SignalP"/>
    </source>
</evidence>
<organism evidence="2">
    <name type="scientific">Tetraselmis sp. GSL018</name>
    <dbReference type="NCBI Taxonomy" id="582737"/>
    <lineage>
        <taxon>Eukaryota</taxon>
        <taxon>Viridiplantae</taxon>
        <taxon>Chlorophyta</taxon>
        <taxon>core chlorophytes</taxon>
        <taxon>Chlorodendrophyceae</taxon>
        <taxon>Chlorodendrales</taxon>
        <taxon>Chlorodendraceae</taxon>
        <taxon>Tetraselmis</taxon>
    </lineage>
</organism>
<dbReference type="EMBL" id="GBEZ01000543">
    <property type="protein sequence ID" value="JAC84353.1"/>
    <property type="molecule type" value="Transcribed_RNA"/>
</dbReference>